<evidence type="ECO:0000313" key="2">
    <source>
        <dbReference type="Proteomes" id="UP000070133"/>
    </source>
</evidence>
<proteinExistence type="predicted"/>
<protein>
    <submittedName>
        <fullName evidence="1">Uncharacterized protein</fullName>
    </submittedName>
</protein>
<comment type="caution">
    <text evidence="1">The sequence shown here is derived from an EMBL/GenBank/DDBJ whole genome shotgun (WGS) entry which is preliminary data.</text>
</comment>
<organism evidence="1 2">
    <name type="scientific">Pseudocercospora eumusae</name>
    <dbReference type="NCBI Taxonomy" id="321146"/>
    <lineage>
        <taxon>Eukaryota</taxon>
        <taxon>Fungi</taxon>
        <taxon>Dikarya</taxon>
        <taxon>Ascomycota</taxon>
        <taxon>Pezizomycotina</taxon>
        <taxon>Dothideomycetes</taxon>
        <taxon>Dothideomycetidae</taxon>
        <taxon>Mycosphaerellales</taxon>
        <taxon>Mycosphaerellaceae</taxon>
        <taxon>Pseudocercospora</taxon>
    </lineage>
</organism>
<reference evidence="1 2" key="1">
    <citation type="submission" date="2015-07" db="EMBL/GenBank/DDBJ databases">
        <title>Comparative genomics of the Sigatoka disease complex on banana suggests a link between parallel evolutionary changes in Pseudocercospora fijiensis and Pseudocercospora eumusae and increased virulence on the banana host.</title>
        <authorList>
            <person name="Chang T.-C."/>
            <person name="Salvucci A."/>
            <person name="Crous P.W."/>
            <person name="Stergiopoulos I."/>
        </authorList>
    </citation>
    <scope>NUCLEOTIDE SEQUENCE [LARGE SCALE GENOMIC DNA]</scope>
    <source>
        <strain evidence="1 2">CBS 114824</strain>
    </source>
</reference>
<keyword evidence="2" id="KW-1185">Reference proteome</keyword>
<sequence>MNVHDISFTSLPPPGDESTVQLNIRHNAAKKSAPWKTITIGRLDDLTSTIQAHLDTFSTQPTRALQLQDEILGPGPVTLEELVSIIEQRSVLVGGTVTSLDVIVYDHDPMPPPLPDPKRKEKNGCCAIM</sequence>
<evidence type="ECO:0000313" key="1">
    <source>
        <dbReference type="EMBL" id="KXT07700.1"/>
    </source>
</evidence>
<dbReference type="OrthoDB" id="3642179at2759"/>
<accession>A0A139HYX9</accession>
<name>A0A139HYX9_9PEZI</name>
<dbReference type="AlphaFoldDB" id="A0A139HYX9"/>
<dbReference type="EMBL" id="LFZN01000001">
    <property type="protein sequence ID" value="KXT07700.1"/>
    <property type="molecule type" value="Genomic_DNA"/>
</dbReference>
<dbReference type="Proteomes" id="UP000070133">
    <property type="component" value="Unassembled WGS sequence"/>
</dbReference>
<gene>
    <name evidence="1" type="ORF">AC578_10164</name>
</gene>